<sequence length="88" mass="10111">MKDFLKLDTMITPKIITIIYWLGLVGVSLTSMSMLFGIGRYAYTNFGMRFLMAIFVIIFGLVIVRVYSELLIVIFKIHDNLKKIADKS</sequence>
<dbReference type="AlphaFoldDB" id="A0A3F3L8N5"/>
<dbReference type="EMBL" id="CP089044">
    <property type="protein sequence ID" value="UYF75009.1"/>
    <property type="molecule type" value="Genomic_DNA"/>
</dbReference>
<dbReference type="EMBL" id="DPVE01000052">
    <property type="protein sequence ID" value="HCK29223.1"/>
    <property type="molecule type" value="Genomic_DNA"/>
</dbReference>
<dbReference type="InterPro" id="IPR025557">
    <property type="entry name" value="DUF4282"/>
</dbReference>
<organism evidence="2 4">
    <name type="scientific">Acinetobacter ursingii</name>
    <dbReference type="NCBI Taxonomy" id="108980"/>
    <lineage>
        <taxon>Bacteria</taxon>
        <taxon>Pseudomonadati</taxon>
        <taxon>Pseudomonadota</taxon>
        <taxon>Gammaproteobacteria</taxon>
        <taxon>Moraxellales</taxon>
        <taxon>Moraxellaceae</taxon>
        <taxon>Acinetobacter</taxon>
    </lineage>
</organism>
<dbReference type="Proteomes" id="UP000263596">
    <property type="component" value="Unassembled WGS sequence"/>
</dbReference>
<feature type="transmembrane region" description="Helical" evidence="1">
    <location>
        <begin position="15"/>
        <end position="38"/>
    </location>
</feature>
<keyword evidence="1" id="KW-0812">Transmembrane</keyword>
<keyword evidence="1" id="KW-0472">Membrane</keyword>
<dbReference type="Proteomes" id="UP001164081">
    <property type="component" value="Chromosome"/>
</dbReference>
<dbReference type="RefSeq" id="WP_004991440.1">
    <property type="nucleotide sequence ID" value="NZ_AP018824.1"/>
</dbReference>
<gene>
    <name evidence="2" type="ORF">DHW29_02800</name>
    <name evidence="3" type="ORF">LSO58_14510</name>
</gene>
<proteinExistence type="predicted"/>
<accession>A0A3F3L8N5</accession>
<reference evidence="2 4" key="1">
    <citation type="journal article" date="2018" name="Nat. Biotechnol.">
        <title>A standardized bacterial taxonomy based on genome phylogeny substantially revises the tree of life.</title>
        <authorList>
            <person name="Parks D.H."/>
            <person name="Chuvochina M."/>
            <person name="Waite D.W."/>
            <person name="Rinke C."/>
            <person name="Skarshewski A."/>
            <person name="Chaumeil P.A."/>
            <person name="Hugenholtz P."/>
        </authorList>
    </citation>
    <scope>NUCLEOTIDE SEQUENCE [LARGE SCALE GENOMIC DNA]</scope>
    <source>
        <strain evidence="2">UBA9669</strain>
    </source>
</reference>
<evidence type="ECO:0000313" key="4">
    <source>
        <dbReference type="Proteomes" id="UP000263596"/>
    </source>
</evidence>
<keyword evidence="1" id="KW-1133">Transmembrane helix</keyword>
<evidence type="ECO:0000313" key="3">
    <source>
        <dbReference type="EMBL" id="UYF75009.1"/>
    </source>
</evidence>
<evidence type="ECO:0000256" key="1">
    <source>
        <dbReference type="SAM" id="Phobius"/>
    </source>
</evidence>
<name>A0A3F3L8N5_9GAMM</name>
<evidence type="ECO:0000313" key="2">
    <source>
        <dbReference type="EMBL" id="HCK29223.1"/>
    </source>
</evidence>
<protein>
    <submittedName>
        <fullName evidence="2">DUF4282 domain-containing protein</fullName>
    </submittedName>
</protein>
<dbReference type="Pfam" id="PF14110">
    <property type="entry name" value="DUF4282"/>
    <property type="match status" value="1"/>
</dbReference>
<feature type="transmembrane region" description="Helical" evidence="1">
    <location>
        <begin position="50"/>
        <end position="75"/>
    </location>
</feature>
<reference evidence="3" key="2">
    <citation type="journal article" date="2022" name="J Glob Antimicrob Resist">
        <title>Comparative analysis of IMP-4- and OXA-58-containing plasmids of three carbapenemase-producing Acinetobacter ursingii strains in the Netherlands.</title>
        <authorList>
            <person name="Hendrickx A.P.A."/>
            <person name="Schade R.P."/>
            <person name="Landman F."/>
            <person name="Bosch T."/>
            <person name="Schouls L.M."/>
            <person name="van Dijk K."/>
        </authorList>
    </citation>
    <scope>NUCLEOTIDE SEQUENCE</scope>
    <source>
        <strain evidence="3">RIVM_C010761</strain>
    </source>
</reference>